<keyword evidence="2" id="KW-1185">Reference proteome</keyword>
<dbReference type="KEGG" id="lhk:LHK_02544"/>
<dbReference type="HOGENOM" id="CLU_3218024_0_0_4"/>
<reference evidence="1 2" key="1">
    <citation type="journal article" date="2009" name="PLoS Genet.">
        <title>The complete genome and proteome of Laribacter hongkongensis reveal potential mechanisms for adaptations to different temperatures and habitats.</title>
        <authorList>
            <person name="Woo P.C."/>
            <person name="Lau S.K."/>
            <person name="Tse H."/>
            <person name="Teng J.L."/>
            <person name="Curreem S.O."/>
            <person name="Tsang A.K."/>
            <person name="Fan R.Y."/>
            <person name="Wong G.K."/>
            <person name="Huang Y."/>
            <person name="Loman N.J."/>
            <person name="Snyder L.A."/>
            <person name="Cai J.J."/>
            <person name="Huang J.D."/>
            <person name="Mak W."/>
            <person name="Pallen M.J."/>
            <person name="Lok S."/>
            <person name="Yuen K.Y."/>
        </authorList>
    </citation>
    <scope>NUCLEOTIDE SEQUENCE [LARGE SCALE GENOMIC DNA]</scope>
    <source>
        <strain evidence="1 2">HLHK9</strain>
    </source>
</reference>
<dbReference type="EMBL" id="CP001154">
    <property type="protein sequence ID" value="ACO75525.1"/>
    <property type="molecule type" value="Genomic_DNA"/>
</dbReference>
<organism evidence="1 2">
    <name type="scientific">Laribacter hongkongensis (strain HLHK9)</name>
    <dbReference type="NCBI Taxonomy" id="557598"/>
    <lineage>
        <taxon>Bacteria</taxon>
        <taxon>Pseudomonadati</taxon>
        <taxon>Pseudomonadota</taxon>
        <taxon>Betaproteobacteria</taxon>
        <taxon>Neisseriales</taxon>
        <taxon>Aquaspirillaceae</taxon>
        <taxon>Laribacter</taxon>
    </lineage>
</organism>
<evidence type="ECO:0000313" key="2">
    <source>
        <dbReference type="Proteomes" id="UP000002010"/>
    </source>
</evidence>
<sequence length="44" mass="4978">MIGYLSDMDNINLSLIGQFLYPFKKNLQSGLCLSNKAWRPANDS</sequence>
<name>C1DBX2_LARHH</name>
<accession>C1DBX2</accession>
<evidence type="ECO:0000313" key="1">
    <source>
        <dbReference type="EMBL" id="ACO75525.1"/>
    </source>
</evidence>
<protein>
    <submittedName>
        <fullName evidence="1">Uncharacterized protein</fullName>
    </submittedName>
</protein>
<dbReference type="AlphaFoldDB" id="C1DBX2"/>
<proteinExistence type="predicted"/>
<dbReference type="Proteomes" id="UP000002010">
    <property type="component" value="Chromosome"/>
</dbReference>
<gene>
    <name evidence="1" type="ordered locus">LHK_02544</name>
</gene>